<keyword evidence="3" id="KW-0238">DNA-binding</keyword>
<feature type="region of interest" description="Disordered" evidence="1">
    <location>
        <begin position="1"/>
        <end position="25"/>
    </location>
</feature>
<dbReference type="InterPro" id="IPR000835">
    <property type="entry name" value="HTH_MarR-typ"/>
</dbReference>
<dbReference type="GO" id="GO:0006950">
    <property type="term" value="P:response to stress"/>
    <property type="evidence" value="ECO:0007669"/>
    <property type="project" value="TreeGrafter"/>
</dbReference>
<sequence>MLVRMDTHTTDPAAASSSPPVAEEEAPWLSAKEQQFWRAHLEVSKLLDYQLGRELQPHNLASNDYEILVVLSEAPERRMRMTDLATATLQSKSRLSHQITRMENAGLVLRQECPGDRRGLYANLTDLGWETMQKVAPDHVRSVRHHFIDRLTPEQIDAMYAALSPIAEHLRALRGRA</sequence>
<keyword evidence="4" id="KW-1185">Reference proteome</keyword>
<proteinExistence type="predicted"/>
<evidence type="ECO:0000313" key="4">
    <source>
        <dbReference type="Proteomes" id="UP000318416"/>
    </source>
</evidence>
<dbReference type="AlphaFoldDB" id="A0A561EVC6"/>
<dbReference type="PROSITE" id="PS50995">
    <property type="entry name" value="HTH_MARR_2"/>
    <property type="match status" value="1"/>
</dbReference>
<protein>
    <submittedName>
        <fullName evidence="3">DNA-binding MarR family transcriptional regulator</fullName>
    </submittedName>
</protein>
<dbReference type="GO" id="GO:0003700">
    <property type="term" value="F:DNA-binding transcription factor activity"/>
    <property type="evidence" value="ECO:0007669"/>
    <property type="project" value="InterPro"/>
</dbReference>
<dbReference type="EMBL" id="VIVR01000001">
    <property type="protein sequence ID" value="TWE19541.1"/>
    <property type="molecule type" value="Genomic_DNA"/>
</dbReference>
<evidence type="ECO:0000256" key="1">
    <source>
        <dbReference type="SAM" id="MobiDB-lite"/>
    </source>
</evidence>
<dbReference type="InterPro" id="IPR036390">
    <property type="entry name" value="WH_DNA-bd_sf"/>
</dbReference>
<evidence type="ECO:0000313" key="3">
    <source>
        <dbReference type="EMBL" id="TWE19541.1"/>
    </source>
</evidence>
<feature type="compositionally biased region" description="Low complexity" evidence="1">
    <location>
        <begin position="12"/>
        <end position="21"/>
    </location>
</feature>
<comment type="caution">
    <text evidence="3">The sequence shown here is derived from an EMBL/GenBank/DDBJ whole genome shotgun (WGS) entry which is preliminary data.</text>
</comment>
<dbReference type="InterPro" id="IPR036388">
    <property type="entry name" value="WH-like_DNA-bd_sf"/>
</dbReference>
<dbReference type="SMART" id="SM00347">
    <property type="entry name" value="HTH_MARR"/>
    <property type="match status" value="1"/>
</dbReference>
<dbReference type="GO" id="GO:0003677">
    <property type="term" value="F:DNA binding"/>
    <property type="evidence" value="ECO:0007669"/>
    <property type="project" value="UniProtKB-KW"/>
</dbReference>
<feature type="domain" description="HTH marR-type" evidence="2">
    <location>
        <begin position="33"/>
        <end position="168"/>
    </location>
</feature>
<dbReference type="Pfam" id="PF12802">
    <property type="entry name" value="MarR_2"/>
    <property type="match status" value="1"/>
</dbReference>
<gene>
    <name evidence="3" type="ORF">FB465_4659</name>
</gene>
<dbReference type="PANTHER" id="PTHR33164:SF99">
    <property type="entry name" value="MARR FAMILY REGULATORY PROTEIN"/>
    <property type="match status" value="1"/>
</dbReference>
<accession>A0A561EVC6</accession>
<reference evidence="3 4" key="1">
    <citation type="submission" date="2019-06" db="EMBL/GenBank/DDBJ databases">
        <title>Sequencing the genomes of 1000 actinobacteria strains.</title>
        <authorList>
            <person name="Klenk H.-P."/>
        </authorList>
    </citation>
    <scope>NUCLEOTIDE SEQUENCE [LARGE SCALE GENOMIC DNA]</scope>
    <source>
        <strain evidence="3 4">DSM 41649</strain>
    </source>
</reference>
<dbReference type="Gene3D" id="1.10.10.10">
    <property type="entry name" value="Winged helix-like DNA-binding domain superfamily/Winged helix DNA-binding domain"/>
    <property type="match status" value="1"/>
</dbReference>
<dbReference type="PANTHER" id="PTHR33164">
    <property type="entry name" value="TRANSCRIPTIONAL REGULATOR, MARR FAMILY"/>
    <property type="match status" value="1"/>
</dbReference>
<evidence type="ECO:0000259" key="2">
    <source>
        <dbReference type="PROSITE" id="PS50995"/>
    </source>
</evidence>
<organism evidence="3 4">
    <name type="scientific">Kitasatospora atroaurantiaca</name>
    <dbReference type="NCBI Taxonomy" id="285545"/>
    <lineage>
        <taxon>Bacteria</taxon>
        <taxon>Bacillati</taxon>
        <taxon>Actinomycetota</taxon>
        <taxon>Actinomycetes</taxon>
        <taxon>Kitasatosporales</taxon>
        <taxon>Streptomycetaceae</taxon>
        <taxon>Kitasatospora</taxon>
    </lineage>
</organism>
<name>A0A561EVC6_9ACTN</name>
<dbReference type="SUPFAM" id="SSF46785">
    <property type="entry name" value="Winged helix' DNA-binding domain"/>
    <property type="match status" value="1"/>
</dbReference>
<dbReference type="InterPro" id="IPR039422">
    <property type="entry name" value="MarR/SlyA-like"/>
</dbReference>
<dbReference type="Proteomes" id="UP000318416">
    <property type="component" value="Unassembled WGS sequence"/>
</dbReference>